<dbReference type="InterPro" id="IPR001647">
    <property type="entry name" value="HTH_TetR"/>
</dbReference>
<dbReference type="PANTHER" id="PTHR30055">
    <property type="entry name" value="HTH-TYPE TRANSCRIPTIONAL REGULATOR RUTR"/>
    <property type="match status" value="1"/>
</dbReference>
<protein>
    <submittedName>
        <fullName evidence="6">TetR/AcrR family transcriptional regulator</fullName>
    </submittedName>
</protein>
<feature type="domain" description="HTH tetR-type" evidence="5">
    <location>
        <begin position="11"/>
        <end position="71"/>
    </location>
</feature>
<name>A0ABN2I5D6_9ACTN</name>
<evidence type="ECO:0000256" key="1">
    <source>
        <dbReference type="ARBA" id="ARBA00023015"/>
    </source>
</evidence>
<dbReference type="InterPro" id="IPR050109">
    <property type="entry name" value="HTH-type_TetR-like_transc_reg"/>
</dbReference>
<accession>A0ABN2I5D6</accession>
<gene>
    <name evidence="6" type="ORF">GCM10009765_55510</name>
</gene>
<keyword evidence="2 4" id="KW-0238">DNA-binding</keyword>
<evidence type="ECO:0000313" key="7">
    <source>
        <dbReference type="Proteomes" id="UP001500618"/>
    </source>
</evidence>
<dbReference type="EMBL" id="BAAANY010000021">
    <property type="protein sequence ID" value="GAA1698961.1"/>
    <property type="molecule type" value="Genomic_DNA"/>
</dbReference>
<sequence length="232" mass="25362">MKVSRRERLRAEAVRDIKAIAMKEMAAGGPAAISLRAIAREMGMTAGALYSYFDTRDDLVAALIAEVYTAVAQRLEDARDSRPERDLAGRIVAVGEAYRRWAVGSPDEFRLIYGDPIPGYQAPTNQATQAAEHRACLVLTGLAYAAWPQAKQTQGGGVRWSDLRPEFVALIRKTYPDLSAGAAAMGFRIWGRMYGLVALEVYGHLSAQLAEPGRIYHAELLDLARSLGQPTP</sequence>
<dbReference type="Pfam" id="PF13305">
    <property type="entry name" value="TetR_C_33"/>
    <property type="match status" value="1"/>
</dbReference>
<dbReference type="SUPFAM" id="SSF48498">
    <property type="entry name" value="Tetracyclin repressor-like, C-terminal domain"/>
    <property type="match status" value="1"/>
</dbReference>
<keyword evidence="1" id="KW-0805">Transcription regulation</keyword>
<dbReference type="InterPro" id="IPR036271">
    <property type="entry name" value="Tet_transcr_reg_TetR-rel_C_sf"/>
</dbReference>
<evidence type="ECO:0000313" key="6">
    <source>
        <dbReference type="EMBL" id="GAA1698961.1"/>
    </source>
</evidence>
<dbReference type="Proteomes" id="UP001500618">
    <property type="component" value="Unassembled WGS sequence"/>
</dbReference>
<dbReference type="InterPro" id="IPR025996">
    <property type="entry name" value="MT1864/Rv1816-like_C"/>
</dbReference>
<dbReference type="Pfam" id="PF00440">
    <property type="entry name" value="TetR_N"/>
    <property type="match status" value="1"/>
</dbReference>
<feature type="DNA-binding region" description="H-T-H motif" evidence="4">
    <location>
        <begin position="34"/>
        <end position="53"/>
    </location>
</feature>
<dbReference type="PANTHER" id="PTHR30055:SF243">
    <property type="entry name" value="HTH-TYPE TRANSCRIPTIONAL REGULATOR RV1816"/>
    <property type="match status" value="1"/>
</dbReference>
<reference evidence="6 7" key="1">
    <citation type="journal article" date="2019" name="Int. J. Syst. Evol. Microbiol.">
        <title>The Global Catalogue of Microorganisms (GCM) 10K type strain sequencing project: providing services to taxonomists for standard genome sequencing and annotation.</title>
        <authorList>
            <consortium name="The Broad Institute Genomics Platform"/>
            <consortium name="The Broad Institute Genome Sequencing Center for Infectious Disease"/>
            <person name="Wu L."/>
            <person name="Ma J."/>
        </authorList>
    </citation>
    <scope>NUCLEOTIDE SEQUENCE [LARGE SCALE GENOMIC DNA]</scope>
    <source>
        <strain evidence="6 7">JCM 14718</strain>
    </source>
</reference>
<keyword evidence="3" id="KW-0804">Transcription</keyword>
<dbReference type="PROSITE" id="PS50977">
    <property type="entry name" value="HTH_TETR_2"/>
    <property type="match status" value="1"/>
</dbReference>
<keyword evidence="7" id="KW-1185">Reference proteome</keyword>
<dbReference type="InterPro" id="IPR009057">
    <property type="entry name" value="Homeodomain-like_sf"/>
</dbReference>
<dbReference type="Gene3D" id="1.10.357.10">
    <property type="entry name" value="Tetracycline Repressor, domain 2"/>
    <property type="match status" value="1"/>
</dbReference>
<proteinExistence type="predicted"/>
<dbReference type="SUPFAM" id="SSF46689">
    <property type="entry name" value="Homeodomain-like"/>
    <property type="match status" value="1"/>
</dbReference>
<evidence type="ECO:0000256" key="2">
    <source>
        <dbReference type="ARBA" id="ARBA00023125"/>
    </source>
</evidence>
<evidence type="ECO:0000256" key="4">
    <source>
        <dbReference type="PROSITE-ProRule" id="PRU00335"/>
    </source>
</evidence>
<evidence type="ECO:0000259" key="5">
    <source>
        <dbReference type="PROSITE" id="PS50977"/>
    </source>
</evidence>
<evidence type="ECO:0000256" key="3">
    <source>
        <dbReference type="ARBA" id="ARBA00023163"/>
    </source>
</evidence>
<organism evidence="6 7">
    <name type="scientific">Fodinicola feengrottensis</name>
    <dbReference type="NCBI Taxonomy" id="435914"/>
    <lineage>
        <taxon>Bacteria</taxon>
        <taxon>Bacillati</taxon>
        <taxon>Actinomycetota</taxon>
        <taxon>Actinomycetes</taxon>
        <taxon>Mycobacteriales</taxon>
        <taxon>Fodinicola</taxon>
    </lineage>
</organism>
<comment type="caution">
    <text evidence="6">The sequence shown here is derived from an EMBL/GenBank/DDBJ whole genome shotgun (WGS) entry which is preliminary data.</text>
</comment>